<dbReference type="AlphaFoldDB" id="A0AAV9CPC9"/>
<gene>
    <name evidence="1" type="ORF">QJS10_CPB18g00881</name>
</gene>
<keyword evidence="2" id="KW-1185">Reference proteome</keyword>
<accession>A0AAV9CPC9</accession>
<proteinExistence type="predicted"/>
<dbReference type="EMBL" id="JAUJYO010000018">
    <property type="protein sequence ID" value="KAK1290755.1"/>
    <property type="molecule type" value="Genomic_DNA"/>
</dbReference>
<evidence type="ECO:0000313" key="2">
    <source>
        <dbReference type="Proteomes" id="UP001180020"/>
    </source>
</evidence>
<dbReference type="Proteomes" id="UP001180020">
    <property type="component" value="Unassembled WGS sequence"/>
</dbReference>
<dbReference type="InterPro" id="IPR036691">
    <property type="entry name" value="Endo/exonu/phosph_ase_sf"/>
</dbReference>
<name>A0AAV9CPC9_ACOCL</name>
<sequence>MDPNDKRGGQPFRCTQEVFQFREWYTRNQLQQIVQKGIKFTWCNNRNGSARTWEVLDRGFATTEWCQRFPLALIHTLPRHCSDHSPILLDTEVLPPRGLKPFRFERIWFEYQDFPHIVQQVWNGRNQGSPMYRLHHKLMELQKKLKVWNRERVGDINHRVAQAHQELRALEEGDQQGLPQSQVRLSIRVALNRLLALERQQEIFWAQRARVQCLRDGDRNTKFFMRKAQRRIVQNRITSILKADGTIAEGEDAVRQAVVEYFEEHWCSRIPSIKEVPPDIFNAHVTQEMATLLDILHSLRHRKGRHALLAAKLDLVFGKMSRPQKIAQLEAKLAAKFQLWKSSMLTSAGRATSKEDSGRS</sequence>
<dbReference type="SUPFAM" id="SSF56219">
    <property type="entry name" value="DNase I-like"/>
    <property type="match status" value="1"/>
</dbReference>
<evidence type="ECO:0000313" key="1">
    <source>
        <dbReference type="EMBL" id="KAK1290755.1"/>
    </source>
</evidence>
<evidence type="ECO:0008006" key="3">
    <source>
        <dbReference type="Google" id="ProtNLM"/>
    </source>
</evidence>
<dbReference type="PANTHER" id="PTHR33710">
    <property type="entry name" value="BNAC02G09200D PROTEIN"/>
    <property type="match status" value="1"/>
</dbReference>
<comment type="caution">
    <text evidence="1">The sequence shown here is derived from an EMBL/GenBank/DDBJ whole genome shotgun (WGS) entry which is preliminary data.</text>
</comment>
<protein>
    <recommendedName>
        <fullName evidence="3">Reverse transcriptase</fullName>
    </recommendedName>
</protein>
<organism evidence="1 2">
    <name type="scientific">Acorus calamus</name>
    <name type="common">Sweet flag</name>
    <dbReference type="NCBI Taxonomy" id="4465"/>
    <lineage>
        <taxon>Eukaryota</taxon>
        <taxon>Viridiplantae</taxon>
        <taxon>Streptophyta</taxon>
        <taxon>Embryophyta</taxon>
        <taxon>Tracheophyta</taxon>
        <taxon>Spermatophyta</taxon>
        <taxon>Magnoliopsida</taxon>
        <taxon>Liliopsida</taxon>
        <taxon>Acoraceae</taxon>
        <taxon>Acorus</taxon>
    </lineage>
</organism>
<reference evidence="1" key="2">
    <citation type="submission" date="2023-06" db="EMBL/GenBank/DDBJ databases">
        <authorList>
            <person name="Ma L."/>
            <person name="Liu K.-W."/>
            <person name="Li Z."/>
            <person name="Hsiao Y.-Y."/>
            <person name="Qi Y."/>
            <person name="Fu T."/>
            <person name="Tang G."/>
            <person name="Zhang D."/>
            <person name="Sun W.-H."/>
            <person name="Liu D.-K."/>
            <person name="Li Y."/>
            <person name="Chen G.-Z."/>
            <person name="Liu X.-D."/>
            <person name="Liao X.-Y."/>
            <person name="Jiang Y.-T."/>
            <person name="Yu X."/>
            <person name="Hao Y."/>
            <person name="Huang J."/>
            <person name="Zhao X.-W."/>
            <person name="Ke S."/>
            <person name="Chen Y.-Y."/>
            <person name="Wu W.-L."/>
            <person name="Hsu J.-L."/>
            <person name="Lin Y.-F."/>
            <person name="Huang M.-D."/>
            <person name="Li C.-Y."/>
            <person name="Huang L."/>
            <person name="Wang Z.-W."/>
            <person name="Zhao X."/>
            <person name="Zhong W.-Y."/>
            <person name="Peng D.-H."/>
            <person name="Ahmad S."/>
            <person name="Lan S."/>
            <person name="Zhang J.-S."/>
            <person name="Tsai W.-C."/>
            <person name="Van De Peer Y."/>
            <person name="Liu Z.-J."/>
        </authorList>
    </citation>
    <scope>NUCLEOTIDE SEQUENCE</scope>
    <source>
        <strain evidence="1">CP</strain>
        <tissue evidence="1">Leaves</tissue>
    </source>
</reference>
<reference evidence="1" key="1">
    <citation type="journal article" date="2023" name="Nat. Commun.">
        <title>Diploid and tetraploid genomes of Acorus and the evolution of monocots.</title>
        <authorList>
            <person name="Ma L."/>
            <person name="Liu K.W."/>
            <person name="Li Z."/>
            <person name="Hsiao Y.Y."/>
            <person name="Qi Y."/>
            <person name="Fu T."/>
            <person name="Tang G.D."/>
            <person name="Zhang D."/>
            <person name="Sun W.H."/>
            <person name="Liu D.K."/>
            <person name="Li Y."/>
            <person name="Chen G.Z."/>
            <person name="Liu X.D."/>
            <person name="Liao X.Y."/>
            <person name="Jiang Y.T."/>
            <person name="Yu X."/>
            <person name="Hao Y."/>
            <person name="Huang J."/>
            <person name="Zhao X.W."/>
            <person name="Ke S."/>
            <person name="Chen Y.Y."/>
            <person name="Wu W.L."/>
            <person name="Hsu J.L."/>
            <person name="Lin Y.F."/>
            <person name="Huang M.D."/>
            <person name="Li C.Y."/>
            <person name="Huang L."/>
            <person name="Wang Z.W."/>
            <person name="Zhao X."/>
            <person name="Zhong W.Y."/>
            <person name="Peng D.H."/>
            <person name="Ahmad S."/>
            <person name="Lan S."/>
            <person name="Zhang J.S."/>
            <person name="Tsai W.C."/>
            <person name="Van de Peer Y."/>
            <person name="Liu Z.J."/>
        </authorList>
    </citation>
    <scope>NUCLEOTIDE SEQUENCE</scope>
    <source>
        <strain evidence="1">CP</strain>
    </source>
</reference>
<dbReference type="Gene3D" id="3.60.10.10">
    <property type="entry name" value="Endonuclease/exonuclease/phosphatase"/>
    <property type="match status" value="1"/>
</dbReference>
<dbReference type="PANTHER" id="PTHR33710:SF71">
    <property type="entry name" value="ENDONUCLEASE_EXONUCLEASE_PHOSPHATASE DOMAIN-CONTAINING PROTEIN"/>
    <property type="match status" value="1"/>
</dbReference>